<dbReference type="GO" id="GO:0005524">
    <property type="term" value="F:ATP binding"/>
    <property type="evidence" value="ECO:0007669"/>
    <property type="project" value="UniProtKB-KW"/>
</dbReference>
<accession>A0A914QQ04</accession>
<evidence type="ECO:0000256" key="4">
    <source>
        <dbReference type="ARBA" id="ARBA00022679"/>
    </source>
</evidence>
<keyword evidence="9" id="KW-1185">Reference proteome</keyword>
<keyword evidence="7" id="KW-0067">ATP-binding</keyword>
<evidence type="ECO:0000256" key="1">
    <source>
        <dbReference type="ARBA" id="ARBA00000485"/>
    </source>
</evidence>
<dbReference type="InterPro" id="IPR000608">
    <property type="entry name" value="UBC"/>
</dbReference>
<dbReference type="SUPFAM" id="SSF54495">
    <property type="entry name" value="UBC-like"/>
    <property type="match status" value="1"/>
</dbReference>
<evidence type="ECO:0000313" key="9">
    <source>
        <dbReference type="Proteomes" id="UP000887578"/>
    </source>
</evidence>
<keyword evidence="6" id="KW-0833">Ubl conjugation pathway</keyword>
<dbReference type="Proteomes" id="UP000887578">
    <property type="component" value="Unplaced"/>
</dbReference>
<protein>
    <recommendedName>
        <fullName evidence="3">E2 ubiquitin-conjugating enzyme</fullName>
        <ecNumber evidence="3">2.3.2.23</ecNumber>
    </recommendedName>
</protein>
<proteinExistence type="predicted"/>
<dbReference type="PROSITE" id="PS50127">
    <property type="entry name" value="UBC_2"/>
    <property type="match status" value="1"/>
</dbReference>
<evidence type="ECO:0000256" key="3">
    <source>
        <dbReference type="ARBA" id="ARBA00012486"/>
    </source>
</evidence>
<dbReference type="GO" id="GO:0032446">
    <property type="term" value="P:protein modification by small protein conjugation"/>
    <property type="evidence" value="ECO:0007669"/>
    <property type="project" value="UniProtKB-ARBA"/>
</dbReference>
<comment type="catalytic activity">
    <reaction evidence="1">
        <text>S-ubiquitinyl-[E1 ubiquitin-activating enzyme]-L-cysteine + [E2 ubiquitin-conjugating enzyme]-L-cysteine = [E1 ubiquitin-activating enzyme]-L-cysteine + S-ubiquitinyl-[E2 ubiquitin-conjugating enzyme]-L-cysteine.</text>
        <dbReference type="EC" id="2.3.2.23"/>
    </reaction>
</comment>
<dbReference type="SMART" id="SM00212">
    <property type="entry name" value="UBCc"/>
    <property type="match status" value="1"/>
</dbReference>
<dbReference type="AlphaFoldDB" id="A0A914QQ04"/>
<keyword evidence="4" id="KW-0808">Transferase</keyword>
<evidence type="ECO:0000256" key="6">
    <source>
        <dbReference type="ARBA" id="ARBA00022786"/>
    </source>
</evidence>
<evidence type="ECO:0000256" key="7">
    <source>
        <dbReference type="ARBA" id="ARBA00022840"/>
    </source>
</evidence>
<evidence type="ECO:0000313" key="10">
    <source>
        <dbReference type="WBParaSite" id="PDA_v2.g5825.t1"/>
    </source>
</evidence>
<comment type="pathway">
    <text evidence="2">Protein modification; protein ubiquitination.</text>
</comment>
<evidence type="ECO:0000259" key="8">
    <source>
        <dbReference type="PROSITE" id="PS50127"/>
    </source>
</evidence>
<organism evidence="9 10">
    <name type="scientific">Panagrolaimus davidi</name>
    <dbReference type="NCBI Taxonomy" id="227884"/>
    <lineage>
        <taxon>Eukaryota</taxon>
        <taxon>Metazoa</taxon>
        <taxon>Ecdysozoa</taxon>
        <taxon>Nematoda</taxon>
        <taxon>Chromadorea</taxon>
        <taxon>Rhabditida</taxon>
        <taxon>Tylenchina</taxon>
        <taxon>Panagrolaimomorpha</taxon>
        <taxon>Panagrolaimoidea</taxon>
        <taxon>Panagrolaimidae</taxon>
        <taxon>Panagrolaimus</taxon>
    </lineage>
</organism>
<dbReference type="WBParaSite" id="PDA_v2.g5825.t1">
    <property type="protein sequence ID" value="PDA_v2.g5825.t1"/>
    <property type="gene ID" value="PDA_v2.g5825"/>
</dbReference>
<feature type="domain" description="UBC core" evidence="8">
    <location>
        <begin position="1"/>
        <end position="148"/>
    </location>
</feature>
<dbReference type="GO" id="GO:0061631">
    <property type="term" value="F:ubiquitin conjugating enzyme activity"/>
    <property type="evidence" value="ECO:0007669"/>
    <property type="project" value="UniProtKB-EC"/>
</dbReference>
<keyword evidence="5" id="KW-0547">Nucleotide-binding</keyword>
<name>A0A914QQ04_9BILA</name>
<dbReference type="GO" id="GO:0006511">
    <property type="term" value="P:ubiquitin-dependent protein catabolic process"/>
    <property type="evidence" value="ECO:0007669"/>
    <property type="project" value="UniProtKB-ARBA"/>
</dbReference>
<dbReference type="FunFam" id="3.10.110.10:FF:000101">
    <property type="entry name" value="Ubiquitin-conjugating enzyme E2 D2"/>
    <property type="match status" value="1"/>
</dbReference>
<reference evidence="10" key="1">
    <citation type="submission" date="2022-11" db="UniProtKB">
        <authorList>
            <consortium name="WormBaseParasite"/>
        </authorList>
    </citation>
    <scope>IDENTIFICATION</scope>
</reference>
<dbReference type="Gene3D" id="3.10.110.10">
    <property type="entry name" value="Ubiquitin Conjugating Enzyme"/>
    <property type="match status" value="1"/>
</dbReference>
<evidence type="ECO:0000256" key="5">
    <source>
        <dbReference type="ARBA" id="ARBA00022741"/>
    </source>
</evidence>
<evidence type="ECO:0000256" key="2">
    <source>
        <dbReference type="ARBA" id="ARBA00004906"/>
    </source>
</evidence>
<dbReference type="PANTHER" id="PTHR24067">
    <property type="entry name" value="UBIQUITIN-CONJUGATING ENZYME E2"/>
    <property type="match status" value="1"/>
</dbReference>
<dbReference type="InterPro" id="IPR016135">
    <property type="entry name" value="UBQ-conjugating_enzyme/RWD"/>
</dbReference>
<sequence length="148" mass="16780">MSFQRLKKDFETMQKDPPPLCTAGPTGDNFHIWEAIIMGPPKSPYQGGVFKMRIDFPNDYPFKPPKVTFLTKIYHPNIGPDSGSTCLDIIKDKWKVVYGVSQILVAVCGLLDEPNALSPLNREAAELYQKNRQAYNRKAAEMTRQYAI</sequence>
<dbReference type="InterPro" id="IPR050113">
    <property type="entry name" value="Ub_conjugating_enzyme"/>
</dbReference>
<dbReference type="Pfam" id="PF00179">
    <property type="entry name" value="UQ_con"/>
    <property type="match status" value="1"/>
</dbReference>
<dbReference type="EC" id="2.3.2.23" evidence="3"/>